<evidence type="ECO:0000256" key="2">
    <source>
        <dbReference type="ARBA" id="ARBA00022723"/>
    </source>
</evidence>
<reference evidence="10" key="1">
    <citation type="journal article" date="2012" name="Nature">
        <title>The oyster genome reveals stress adaptation and complexity of shell formation.</title>
        <authorList>
            <person name="Zhang G."/>
            <person name="Fang X."/>
            <person name="Guo X."/>
            <person name="Li L."/>
            <person name="Luo R."/>
            <person name="Xu F."/>
            <person name="Yang P."/>
            <person name="Zhang L."/>
            <person name="Wang X."/>
            <person name="Qi H."/>
            <person name="Xiong Z."/>
            <person name="Que H."/>
            <person name="Xie Y."/>
            <person name="Holland P.W."/>
            <person name="Paps J."/>
            <person name="Zhu Y."/>
            <person name="Wu F."/>
            <person name="Chen Y."/>
            <person name="Wang J."/>
            <person name="Peng C."/>
            <person name="Meng J."/>
            <person name="Yang L."/>
            <person name="Liu J."/>
            <person name="Wen B."/>
            <person name="Zhang N."/>
            <person name="Huang Z."/>
            <person name="Zhu Q."/>
            <person name="Feng Y."/>
            <person name="Mount A."/>
            <person name="Hedgecock D."/>
            <person name="Xu Z."/>
            <person name="Liu Y."/>
            <person name="Domazet-Loso T."/>
            <person name="Du Y."/>
            <person name="Sun X."/>
            <person name="Zhang S."/>
            <person name="Liu B."/>
            <person name="Cheng P."/>
            <person name="Jiang X."/>
            <person name="Li J."/>
            <person name="Fan D."/>
            <person name="Wang W."/>
            <person name="Fu W."/>
            <person name="Wang T."/>
            <person name="Wang B."/>
            <person name="Zhang J."/>
            <person name="Peng Z."/>
            <person name="Li Y."/>
            <person name="Li N."/>
            <person name="Wang J."/>
            <person name="Chen M."/>
            <person name="He Y."/>
            <person name="Tan F."/>
            <person name="Song X."/>
            <person name="Zheng Q."/>
            <person name="Huang R."/>
            <person name="Yang H."/>
            <person name="Du X."/>
            <person name="Chen L."/>
            <person name="Yang M."/>
            <person name="Gaffney P.M."/>
            <person name="Wang S."/>
            <person name="Luo L."/>
            <person name="She Z."/>
            <person name="Ming Y."/>
            <person name="Huang W."/>
            <person name="Zhang S."/>
            <person name="Huang B."/>
            <person name="Zhang Y."/>
            <person name="Qu T."/>
            <person name="Ni P."/>
            <person name="Miao G."/>
            <person name="Wang J."/>
            <person name="Wang Q."/>
            <person name="Steinberg C.E."/>
            <person name="Wang H."/>
            <person name="Li N."/>
            <person name="Qian L."/>
            <person name="Zhang G."/>
            <person name="Li Y."/>
            <person name="Yang H."/>
            <person name="Liu X."/>
            <person name="Wang J."/>
            <person name="Yin Y."/>
            <person name="Wang J."/>
        </authorList>
    </citation>
    <scope>NUCLEOTIDE SEQUENCE [LARGE SCALE GENOMIC DNA]</scope>
    <source>
        <strain evidence="10">05x7-T-G4-1.051#20</strain>
    </source>
</reference>
<proteinExistence type="predicted"/>
<feature type="domain" description="C2H2-type" evidence="9">
    <location>
        <begin position="1073"/>
        <end position="1096"/>
    </location>
</feature>
<keyword evidence="2" id="KW-0479">Metal-binding</keyword>
<feature type="domain" description="C2H2-type" evidence="9">
    <location>
        <begin position="1145"/>
        <end position="1172"/>
    </location>
</feature>
<feature type="region of interest" description="Disordered" evidence="8">
    <location>
        <begin position="767"/>
        <end position="793"/>
    </location>
</feature>
<feature type="region of interest" description="Disordered" evidence="8">
    <location>
        <begin position="613"/>
        <end position="632"/>
    </location>
</feature>
<dbReference type="PROSITE" id="PS00028">
    <property type="entry name" value="ZINC_FINGER_C2H2_1"/>
    <property type="match status" value="14"/>
</dbReference>
<keyword evidence="3" id="KW-0677">Repeat</keyword>
<dbReference type="PANTHER" id="PTHR24379:SF121">
    <property type="entry name" value="C2H2-TYPE DOMAIN-CONTAINING PROTEIN"/>
    <property type="match status" value="1"/>
</dbReference>
<dbReference type="InParanoid" id="K1PH85"/>
<sequence length="1675" mass="191447">MNFDDVSVKVEMVDEEYDCNGSLQPNSSAMAEIKTEPLELNESYGVLTEPQVPTNSNPGILLGNPVISSPPIMNRAQLDNYTMNAADVPTKKQIAALVKVAAPSTACTTIKQEVDRACHRLSQEGEQSLFLSVNVEKKLCSYVGSDMGRQFLSKRPDIMEHFFQFCQGQSGRSEIAEDISNNLTKPTIADFSQHEMPAPPCWNPTTPLKNLTPPRWILEPSNQKVAPSNLKTAPAKQEATPSNKKIVPCKKRVEPYQLKYASLKPPPPTKRFKETTEEEIQKLFEARQTNSTKKNTTWGCKMFQDYLRNQFEGTSTIPETATLLYTKRLKHDDDPNTEQPKKKRKRVKKANEESKKISEDRATDQIRYAELIFSDGYEDDIATSCEVVQDNIEPNVEETYEVRYNETSMSNSEVEAGDTSVVMEQERTNALQDFVSNLVTMTPKVNKKRGTYKVYSADLRAKIGKHAAENGVASACRVFGVKESTGRSLKKAYLKAIEMEPSKCILQLPKRDKPIGVAENSTEEKAEEEESENTSQSRLSESVSDSQNDSISETMMESDSIKTEMTTASCDTEEADAKEDAEVPNEDVEAPEGQLDPAILQDFVILYKTETEAPSNSTTATPPVKKKPKANIRRPNILQQRHSTQNASVPVTAPVKAPAVVIPASQRQPASNYLPVLQPRAIPAVTQAMPEVARILNSSTFTNIKGFVPVALESGQKRKDASQREEQTDKPKEMDNHMPFRMNIKKLKAGATKSTLMTLRKSLVSKSASLDTAGNTEGDKSNENSTNNPAGQNQVSYGEVLKKAMKNSLSDKSSILAEKCDLTQEITPQEYDLSLLQKETSKAAPDWDHNLEPPSELFSKTIKLSETGTDVKTVFQTFTAKKFKKGDKKPKMKPIMLRESSAIQAEEKTESSRTYSFRQRTKKKRFGDDYVEDFKEEPKEEEKEEEEEDSGPIKIEIKREIEEEEVDDDNDEDFKVVDSEEEDEDDETDKVDETEKMQENSSCEEVKNDELEWKYFNENSLEQLFNDHRYSAKKNWKGTFQCTICQTSFRWSVSFIQHLVEKHESLLQDLKLHQCIICDKSFLGIRDLATHYRKVHKQLDCFICRNCNSTFNAAVTYDKHVENCRKRAEGTETNEESSQGEEKKFVCNVCLKPLRTAEGLGKHQQIHKKDSYLMCDVCGIRCTTKQRLSCHKYNRHQNKLGNFSCPHCDRRFMSIWTMYRHNQDIHGCTQVICRECGQYFDTQEQLMTHITNDHPYISHDVSRFSCEDCGKWFDQARYLYVHYKEVHRKQRSVCGFCGKGFESREEFHEHKKTHDLTIPNTCKICAKTCDSPEDLEKHMHYHMRGKTLHQCEVCKEVLIRRQDLVEHMVKHTNKLPFICKECGKGFKNKGKLKVHMISHVSHRPFQCDICGMAFKMKATLSTHIKRHKELKPFKCDYCPLRFKSVEGSRNHMLHKHIKMEDLKNIKFKVYKCEYCNKLMGQKHMYMRHVRLHTGERPCICDECGRSFTMPATLNVHKKTHLARKPHHCDICNFGFIDAHKLGKHYQTLRHKQMVEQKKRVKELAETRARNMQKAVESAKVIDSVNIKLEQVDDMDLYGVPERTQIRLGDEMVVVEKASEDGQQGENREPEAVNEVYFSSLISDSVQPDPELMTQVLQGTDLENELLIPKTEIMDE</sequence>
<keyword evidence="5" id="KW-0862">Zinc</keyword>
<dbReference type="HOGENOM" id="CLU_241673_0_0_1"/>
<dbReference type="GO" id="GO:0008270">
    <property type="term" value="F:zinc ion binding"/>
    <property type="evidence" value="ECO:0007669"/>
    <property type="project" value="UniProtKB-KW"/>
</dbReference>
<feature type="domain" description="C2H2-type" evidence="9">
    <location>
        <begin position="1203"/>
        <end position="1226"/>
    </location>
</feature>
<evidence type="ECO:0000259" key="9">
    <source>
        <dbReference type="PROSITE" id="PS50157"/>
    </source>
</evidence>
<feature type="region of interest" description="Disordered" evidence="8">
    <location>
        <begin position="929"/>
        <end position="1005"/>
    </location>
</feature>
<evidence type="ECO:0000256" key="6">
    <source>
        <dbReference type="ARBA" id="ARBA00023242"/>
    </source>
</evidence>
<feature type="compositionally biased region" description="Basic and acidic residues" evidence="8">
    <location>
        <begin position="929"/>
        <end position="941"/>
    </location>
</feature>
<evidence type="ECO:0000256" key="7">
    <source>
        <dbReference type="ARBA" id="ARBA00068876"/>
    </source>
</evidence>
<feature type="domain" description="C2H2-type" evidence="9">
    <location>
        <begin position="1292"/>
        <end position="1319"/>
    </location>
</feature>
<feature type="domain" description="C2H2-type" evidence="9">
    <location>
        <begin position="1349"/>
        <end position="1376"/>
    </location>
</feature>
<feature type="domain" description="C2H2-type" evidence="9">
    <location>
        <begin position="1470"/>
        <end position="1497"/>
    </location>
</feature>
<keyword evidence="4" id="KW-0863">Zinc-finger</keyword>
<dbReference type="PANTHER" id="PTHR24379">
    <property type="entry name" value="KRAB AND ZINC FINGER DOMAIN-CONTAINING"/>
    <property type="match status" value="1"/>
</dbReference>
<keyword evidence="6" id="KW-0539">Nucleus</keyword>
<evidence type="ECO:0000256" key="4">
    <source>
        <dbReference type="ARBA" id="ARBA00022771"/>
    </source>
</evidence>
<dbReference type="PROSITE" id="PS50157">
    <property type="entry name" value="ZINC_FINGER_C2H2_2"/>
    <property type="match status" value="11"/>
</dbReference>
<comment type="subcellular location">
    <subcellularLocation>
        <location evidence="1">Nucleus</location>
    </subcellularLocation>
</comment>
<feature type="region of interest" description="Disordered" evidence="8">
    <location>
        <begin position="887"/>
        <end position="917"/>
    </location>
</feature>
<feature type="compositionally biased region" description="Basic and acidic residues" evidence="8">
    <location>
        <begin position="715"/>
        <end position="736"/>
    </location>
</feature>
<evidence type="ECO:0000313" key="10">
    <source>
        <dbReference type="EMBL" id="EKC18249.1"/>
    </source>
</evidence>
<feature type="region of interest" description="Disordered" evidence="8">
    <location>
        <begin position="515"/>
        <end position="592"/>
    </location>
</feature>
<dbReference type="Gene3D" id="3.30.160.60">
    <property type="entry name" value="Classic Zinc Finger"/>
    <property type="match status" value="9"/>
</dbReference>
<feature type="compositionally biased region" description="Acidic residues" evidence="8">
    <location>
        <begin position="571"/>
        <end position="590"/>
    </location>
</feature>
<evidence type="ECO:0000256" key="5">
    <source>
        <dbReference type="ARBA" id="ARBA00022833"/>
    </source>
</evidence>
<evidence type="ECO:0000256" key="8">
    <source>
        <dbReference type="SAM" id="MobiDB-lite"/>
    </source>
</evidence>
<dbReference type="FunFam" id="3.30.160.60:FF:000145">
    <property type="entry name" value="Zinc finger protein 574"/>
    <property type="match status" value="1"/>
</dbReference>
<name>K1PH85_MAGGI</name>
<organism evidence="10">
    <name type="scientific">Magallana gigas</name>
    <name type="common">Pacific oyster</name>
    <name type="synonym">Crassostrea gigas</name>
    <dbReference type="NCBI Taxonomy" id="29159"/>
    <lineage>
        <taxon>Eukaryota</taxon>
        <taxon>Metazoa</taxon>
        <taxon>Spiralia</taxon>
        <taxon>Lophotrochozoa</taxon>
        <taxon>Mollusca</taxon>
        <taxon>Bivalvia</taxon>
        <taxon>Autobranchia</taxon>
        <taxon>Pteriomorphia</taxon>
        <taxon>Ostreida</taxon>
        <taxon>Ostreoidea</taxon>
        <taxon>Ostreidae</taxon>
        <taxon>Magallana</taxon>
    </lineage>
</organism>
<dbReference type="SMART" id="SM00355">
    <property type="entry name" value="ZnF_C2H2"/>
    <property type="match status" value="17"/>
</dbReference>
<feature type="domain" description="C2H2-type" evidence="9">
    <location>
        <begin position="1377"/>
        <end position="1404"/>
    </location>
</feature>
<dbReference type="Pfam" id="PF00096">
    <property type="entry name" value="zf-C2H2"/>
    <property type="match status" value="3"/>
</dbReference>
<gene>
    <name evidence="10" type="ORF">CGI_10014122</name>
</gene>
<dbReference type="GO" id="GO:0005634">
    <property type="term" value="C:nucleus"/>
    <property type="evidence" value="ECO:0007669"/>
    <property type="project" value="UniProtKB-SubCell"/>
</dbReference>
<dbReference type="FunFam" id="3.30.160.60:FF:000100">
    <property type="entry name" value="Zinc finger 45-like"/>
    <property type="match status" value="1"/>
</dbReference>
<evidence type="ECO:0000256" key="1">
    <source>
        <dbReference type="ARBA" id="ARBA00004123"/>
    </source>
</evidence>
<feature type="compositionally biased region" description="Acidic residues" evidence="8">
    <location>
        <begin position="962"/>
        <end position="972"/>
    </location>
</feature>
<accession>K1PH85</accession>
<protein>
    <recommendedName>
        <fullName evidence="7">Zinc finger protein 865</fullName>
    </recommendedName>
</protein>
<feature type="region of interest" description="Disordered" evidence="8">
    <location>
        <begin position="328"/>
        <end position="359"/>
    </location>
</feature>
<feature type="compositionally biased region" description="Polar residues" evidence="8">
    <location>
        <begin position="783"/>
        <end position="793"/>
    </location>
</feature>
<feature type="compositionally biased region" description="Acidic residues" evidence="8">
    <location>
        <begin position="979"/>
        <end position="990"/>
    </location>
</feature>
<feature type="compositionally biased region" description="Basic and acidic residues" evidence="8">
    <location>
        <begin position="349"/>
        <end position="359"/>
    </location>
</feature>
<dbReference type="InterPro" id="IPR036236">
    <property type="entry name" value="Znf_C2H2_sf"/>
</dbReference>
<dbReference type="FunFam" id="3.30.160.60:FF:000446">
    <property type="entry name" value="Zinc finger protein"/>
    <property type="match status" value="1"/>
</dbReference>
<feature type="region of interest" description="Disordered" evidence="8">
    <location>
        <begin position="714"/>
        <end position="736"/>
    </location>
</feature>
<feature type="domain" description="C2H2-type" evidence="9">
    <location>
        <begin position="1405"/>
        <end position="1432"/>
    </location>
</feature>
<feature type="domain" description="C2H2-type" evidence="9">
    <location>
        <begin position="1231"/>
        <end position="1254"/>
    </location>
</feature>
<dbReference type="SUPFAM" id="SSF57667">
    <property type="entry name" value="beta-beta-alpha zinc fingers"/>
    <property type="match status" value="8"/>
</dbReference>
<evidence type="ECO:0000256" key="3">
    <source>
        <dbReference type="ARBA" id="ARBA00022737"/>
    </source>
</evidence>
<feature type="compositionally biased region" description="Polar residues" evidence="8">
    <location>
        <begin position="535"/>
        <end position="570"/>
    </location>
</feature>
<feature type="domain" description="C2H2-type" evidence="9">
    <location>
        <begin position="1498"/>
        <end position="1525"/>
    </location>
</feature>
<dbReference type="InterPro" id="IPR013087">
    <property type="entry name" value="Znf_C2H2_type"/>
</dbReference>
<feature type="domain" description="C2H2-type" evidence="9">
    <location>
        <begin position="1264"/>
        <end position="1292"/>
    </location>
</feature>
<feature type="compositionally biased region" description="Basic and acidic residues" evidence="8">
    <location>
        <begin position="991"/>
        <end position="1005"/>
    </location>
</feature>
<dbReference type="EMBL" id="JH818655">
    <property type="protein sequence ID" value="EKC18249.1"/>
    <property type="molecule type" value="Genomic_DNA"/>
</dbReference>